<evidence type="ECO:0000256" key="1">
    <source>
        <dbReference type="PIRSR" id="PIRSR601310-1"/>
    </source>
</evidence>
<sequence length="138" mass="15634">MKDCLFCKIIKGEIPCTKVYEDEKTLAFLDINPTNIGHTLVIPKNHSRNIFDIKKEDLESVYNTSQRIAQAIKNSLGVDGVNIISNNESAAGQLVFHTHIHIVPRLENDGFRHWKGKRGYEDGEAEETALKIQNDLNM</sequence>
<dbReference type="PANTHER" id="PTHR46648:SF1">
    <property type="entry name" value="ADENOSINE 5'-MONOPHOSPHORAMIDASE HNT1"/>
    <property type="match status" value="1"/>
</dbReference>
<feature type="active site" description="Tele-AMP-histidine intermediate" evidence="1">
    <location>
        <position position="99"/>
    </location>
</feature>
<organism evidence="5 6">
    <name type="scientific">Candidatus Campbellbacteria bacterium RIFOXYC2_FULL_35_25</name>
    <dbReference type="NCBI Taxonomy" id="1797582"/>
    <lineage>
        <taxon>Bacteria</taxon>
        <taxon>Candidatus Campbelliibacteriota</taxon>
    </lineage>
</organism>
<dbReference type="GO" id="GO:0003824">
    <property type="term" value="F:catalytic activity"/>
    <property type="evidence" value="ECO:0007669"/>
    <property type="project" value="InterPro"/>
</dbReference>
<gene>
    <name evidence="5" type="ORF">A2442_01965</name>
</gene>
<dbReference type="InterPro" id="IPR039384">
    <property type="entry name" value="HINT"/>
</dbReference>
<dbReference type="InterPro" id="IPR036265">
    <property type="entry name" value="HIT-like_sf"/>
</dbReference>
<evidence type="ECO:0000256" key="3">
    <source>
        <dbReference type="PROSITE-ProRule" id="PRU00464"/>
    </source>
</evidence>
<comment type="caution">
    <text evidence="5">The sequence shown here is derived from an EMBL/GenBank/DDBJ whole genome shotgun (WGS) entry which is preliminary data.</text>
</comment>
<protein>
    <recommendedName>
        <fullName evidence="4">HIT domain-containing protein</fullName>
    </recommendedName>
</protein>
<evidence type="ECO:0000256" key="2">
    <source>
        <dbReference type="PIRSR" id="PIRSR601310-3"/>
    </source>
</evidence>
<dbReference type="PROSITE" id="PS51084">
    <property type="entry name" value="HIT_2"/>
    <property type="match status" value="1"/>
</dbReference>
<dbReference type="GO" id="GO:0009117">
    <property type="term" value="P:nucleotide metabolic process"/>
    <property type="evidence" value="ECO:0007669"/>
    <property type="project" value="TreeGrafter"/>
</dbReference>
<feature type="short sequence motif" description="Histidine triad motif" evidence="2 3">
    <location>
        <begin position="97"/>
        <end position="101"/>
    </location>
</feature>
<dbReference type="Pfam" id="PF01230">
    <property type="entry name" value="HIT"/>
    <property type="match status" value="1"/>
</dbReference>
<evidence type="ECO:0000259" key="4">
    <source>
        <dbReference type="PROSITE" id="PS51084"/>
    </source>
</evidence>
<accession>A0A1F5EIA6</accession>
<dbReference type="InterPro" id="IPR019808">
    <property type="entry name" value="Histidine_triad_CS"/>
</dbReference>
<dbReference type="SUPFAM" id="SSF54197">
    <property type="entry name" value="HIT-like"/>
    <property type="match status" value="1"/>
</dbReference>
<dbReference type="CDD" id="cd01277">
    <property type="entry name" value="HINT_subgroup"/>
    <property type="match status" value="1"/>
</dbReference>
<name>A0A1F5EIA6_9BACT</name>
<dbReference type="EMBL" id="MFAE01000008">
    <property type="protein sequence ID" value="OGD67142.1"/>
    <property type="molecule type" value="Genomic_DNA"/>
</dbReference>
<dbReference type="STRING" id="1797582.A2442_01965"/>
<evidence type="ECO:0000313" key="6">
    <source>
        <dbReference type="Proteomes" id="UP000179003"/>
    </source>
</evidence>
<dbReference type="Proteomes" id="UP000179003">
    <property type="component" value="Unassembled WGS sequence"/>
</dbReference>
<proteinExistence type="predicted"/>
<dbReference type="AlphaFoldDB" id="A0A1F5EIA6"/>
<dbReference type="PROSITE" id="PS00892">
    <property type="entry name" value="HIT_1"/>
    <property type="match status" value="1"/>
</dbReference>
<dbReference type="InterPro" id="IPR001310">
    <property type="entry name" value="Histidine_triad_HIT"/>
</dbReference>
<dbReference type="PRINTS" id="PR00332">
    <property type="entry name" value="HISTRIAD"/>
</dbReference>
<evidence type="ECO:0000313" key="5">
    <source>
        <dbReference type="EMBL" id="OGD67142.1"/>
    </source>
</evidence>
<reference evidence="5 6" key="1">
    <citation type="journal article" date="2016" name="Nat. Commun.">
        <title>Thousands of microbial genomes shed light on interconnected biogeochemical processes in an aquifer system.</title>
        <authorList>
            <person name="Anantharaman K."/>
            <person name="Brown C.T."/>
            <person name="Hug L.A."/>
            <person name="Sharon I."/>
            <person name="Castelle C.J."/>
            <person name="Probst A.J."/>
            <person name="Thomas B.C."/>
            <person name="Singh A."/>
            <person name="Wilkins M.J."/>
            <person name="Karaoz U."/>
            <person name="Brodie E.L."/>
            <person name="Williams K.H."/>
            <person name="Hubbard S.S."/>
            <person name="Banfield J.F."/>
        </authorList>
    </citation>
    <scope>NUCLEOTIDE SEQUENCE [LARGE SCALE GENOMIC DNA]</scope>
</reference>
<dbReference type="Gene3D" id="3.30.428.10">
    <property type="entry name" value="HIT-like"/>
    <property type="match status" value="1"/>
</dbReference>
<feature type="domain" description="HIT" evidence="4">
    <location>
        <begin position="5"/>
        <end position="112"/>
    </location>
</feature>
<dbReference type="InterPro" id="IPR011146">
    <property type="entry name" value="HIT-like"/>
</dbReference>
<dbReference type="PANTHER" id="PTHR46648">
    <property type="entry name" value="HIT FAMILY PROTEIN 1"/>
    <property type="match status" value="1"/>
</dbReference>